<comment type="caution">
    <text evidence="1">The sequence shown here is derived from an EMBL/GenBank/DDBJ whole genome shotgun (WGS) entry which is preliminary data.</text>
</comment>
<dbReference type="Proteomes" id="UP000272412">
    <property type="component" value="Unassembled WGS sequence"/>
</dbReference>
<gene>
    <name evidence="1" type="ORF">EGK74_00170</name>
</gene>
<proteinExistence type="predicted"/>
<organism evidence="1 2">
    <name type="scientific">Neisseria weixii</name>
    <dbReference type="NCBI Taxonomy" id="1853276"/>
    <lineage>
        <taxon>Bacteria</taxon>
        <taxon>Pseudomonadati</taxon>
        <taxon>Pseudomonadota</taxon>
        <taxon>Betaproteobacteria</taxon>
        <taxon>Neisseriales</taxon>
        <taxon>Neisseriaceae</taxon>
        <taxon>Neisseria</taxon>
    </lineage>
</organism>
<keyword evidence="2" id="KW-1185">Reference proteome</keyword>
<sequence>MRSDGLCFDINGLFPFVALTASQTYPPAFSPGKTKTLQSHKPTIKVINDKMPTGDLKSSAKTSIFSFLLSWGVLQTIIARLCHLALTNVKLTDLKKFMQKQYTIIAYKKAV</sequence>
<evidence type="ECO:0000313" key="2">
    <source>
        <dbReference type="Proteomes" id="UP000272412"/>
    </source>
</evidence>
<protein>
    <submittedName>
        <fullName evidence="1">Uncharacterized protein</fullName>
    </submittedName>
</protein>
<name>A0A3N4N6R8_9NEIS</name>
<reference evidence="1 2" key="1">
    <citation type="submission" date="2018-11" db="EMBL/GenBank/DDBJ databases">
        <title>Neisseria weixii sp. nov. isolated from the rectal contents of plateau pika (Ochotona cruzoniae).</title>
        <authorList>
            <person name="Zhang G."/>
        </authorList>
    </citation>
    <scope>NUCLEOTIDE SEQUENCE [LARGE SCALE GENOMIC DNA]</scope>
    <source>
        <strain evidence="1 2">10009</strain>
    </source>
</reference>
<dbReference type="AlphaFoldDB" id="A0A3N4N6R8"/>
<accession>A0A3N4N6R8</accession>
<dbReference type="EMBL" id="RPFL01000001">
    <property type="protein sequence ID" value="RPD90808.1"/>
    <property type="molecule type" value="Genomic_DNA"/>
</dbReference>
<dbReference type="RefSeq" id="WP_123803536.1">
    <property type="nucleotide sequence ID" value="NZ_CP023429.1"/>
</dbReference>
<evidence type="ECO:0000313" key="1">
    <source>
        <dbReference type="EMBL" id="RPD90808.1"/>
    </source>
</evidence>